<evidence type="ECO:0000256" key="1">
    <source>
        <dbReference type="ARBA" id="ARBA00022801"/>
    </source>
</evidence>
<dbReference type="InterPro" id="IPR029058">
    <property type="entry name" value="AB_hydrolase_fold"/>
</dbReference>
<keyword evidence="4" id="KW-1185">Reference proteome</keyword>
<gene>
    <name evidence="3" type="ORF">SAE01_46440</name>
</gene>
<feature type="domain" description="PID" evidence="2">
    <location>
        <begin position="90"/>
        <end position="121"/>
    </location>
</feature>
<dbReference type="SUPFAM" id="SSF53474">
    <property type="entry name" value="alpha/beta-Hydrolases"/>
    <property type="match status" value="1"/>
</dbReference>
<dbReference type="InterPro" id="IPR006020">
    <property type="entry name" value="PTB/PI_dom"/>
</dbReference>
<dbReference type="GO" id="GO:0016787">
    <property type="term" value="F:hydrolase activity"/>
    <property type="evidence" value="ECO:0007669"/>
    <property type="project" value="UniProtKB-KW"/>
</dbReference>
<evidence type="ECO:0000259" key="2">
    <source>
        <dbReference type="PROSITE" id="PS01179"/>
    </source>
</evidence>
<evidence type="ECO:0000313" key="4">
    <source>
        <dbReference type="Proteomes" id="UP000321513"/>
    </source>
</evidence>
<dbReference type="PANTHER" id="PTHR46118:SF4">
    <property type="entry name" value="PROTEIN ABHD11"/>
    <property type="match status" value="1"/>
</dbReference>
<accession>A0A512BJK6</accession>
<comment type="caution">
    <text evidence="3">The sequence shown here is derived from an EMBL/GenBank/DDBJ whole genome shotgun (WGS) entry which is preliminary data.</text>
</comment>
<protein>
    <submittedName>
        <fullName evidence="3">Alpha/beta hydrolase</fullName>
    </submittedName>
</protein>
<dbReference type="PANTHER" id="PTHR46118">
    <property type="entry name" value="PROTEIN ABHD11"/>
    <property type="match status" value="1"/>
</dbReference>
<dbReference type="Proteomes" id="UP000321513">
    <property type="component" value="Unassembled WGS sequence"/>
</dbReference>
<sequence>MIKTIIVLLICIILFNLVKAQSIDTSIDVGGHKLHFNIIKGKGTPILFEAGNGDDGSVWQPILVDIHKQTNATLITYDRAGLGKSEIDTNKISFVSEVKDLEMALKTLGYSKELFIVCHSFGGYYASLFTYRNIKKVKGVVCIDISTPCFFTKKWSDDFVKSIKTEDWEMIKKYKPGLYYVLTDFTATSGYMANKFLSSKTRTTMIRAENIQPTIKETEKEKWISCSNSFGTMPNHTYVVAKNADHKVWDKNPEAVIKGVVTLYKQIERK</sequence>
<keyword evidence="1 3" id="KW-0378">Hydrolase</keyword>
<proteinExistence type="predicted"/>
<dbReference type="Gene3D" id="3.40.50.1820">
    <property type="entry name" value="alpha/beta hydrolase"/>
    <property type="match status" value="1"/>
</dbReference>
<reference evidence="3 4" key="1">
    <citation type="submission" date="2019-07" db="EMBL/GenBank/DDBJ databases">
        <title>Whole genome shotgun sequence of Segetibacter aerophilus NBRC 106135.</title>
        <authorList>
            <person name="Hosoyama A."/>
            <person name="Uohara A."/>
            <person name="Ohji S."/>
            <person name="Ichikawa N."/>
        </authorList>
    </citation>
    <scope>NUCLEOTIDE SEQUENCE [LARGE SCALE GENOMIC DNA]</scope>
    <source>
        <strain evidence="3 4">NBRC 106135</strain>
    </source>
</reference>
<dbReference type="PROSITE" id="PS01179">
    <property type="entry name" value="PID"/>
    <property type="match status" value="1"/>
</dbReference>
<dbReference type="EMBL" id="BJYT01000041">
    <property type="protein sequence ID" value="GEO12148.1"/>
    <property type="molecule type" value="Genomic_DNA"/>
</dbReference>
<dbReference type="Pfam" id="PF00561">
    <property type="entry name" value="Abhydrolase_1"/>
    <property type="match status" value="1"/>
</dbReference>
<name>A0A512BJK6_9BACT</name>
<evidence type="ECO:0000313" key="3">
    <source>
        <dbReference type="EMBL" id="GEO12148.1"/>
    </source>
</evidence>
<dbReference type="InterPro" id="IPR000073">
    <property type="entry name" value="AB_hydrolase_1"/>
</dbReference>
<organism evidence="3 4">
    <name type="scientific">Segetibacter aerophilus</name>
    <dbReference type="NCBI Taxonomy" id="670293"/>
    <lineage>
        <taxon>Bacteria</taxon>
        <taxon>Pseudomonadati</taxon>
        <taxon>Bacteroidota</taxon>
        <taxon>Chitinophagia</taxon>
        <taxon>Chitinophagales</taxon>
        <taxon>Chitinophagaceae</taxon>
        <taxon>Segetibacter</taxon>
    </lineage>
</organism>
<dbReference type="OrthoDB" id="59888at2"/>
<dbReference type="AlphaFoldDB" id="A0A512BJK6"/>
<dbReference type="RefSeq" id="WP_147206272.1">
    <property type="nucleotide sequence ID" value="NZ_BJYT01000041.1"/>
</dbReference>